<comment type="caution">
    <text evidence="2">The sequence shown here is derived from an EMBL/GenBank/DDBJ whole genome shotgun (WGS) entry which is preliminary data.</text>
</comment>
<dbReference type="InterPro" id="IPR010730">
    <property type="entry name" value="HET"/>
</dbReference>
<dbReference type="PANTHER" id="PTHR24148:SF64">
    <property type="entry name" value="HETEROKARYON INCOMPATIBILITY DOMAIN-CONTAINING PROTEIN"/>
    <property type="match status" value="1"/>
</dbReference>
<gene>
    <name evidence="2" type="ORF">B0T17DRAFT_9862</name>
</gene>
<feature type="domain" description="Heterokaryon incompatibility" evidence="1">
    <location>
        <begin position="7"/>
        <end position="138"/>
    </location>
</feature>
<dbReference type="Proteomes" id="UP001174934">
    <property type="component" value="Unassembled WGS sequence"/>
</dbReference>
<sequence>MSALTPVQVDDGTLQIGKNLRSALLNLRLTNATRVIWTDAICINQQDIDERVRQVAIMGNIYRAASRTVVWLGDSDKDTAQAFATMTALGDEAMEMRKNSKIVKPWKGTVFKKFKNDSSLENVILDHPWWRRVWTAQEILLAERAIIVMGRHQADWDFLCSAIRHGAALEIWESMLQGVQAKCATSVLDAVQSIKTPPSIDNPADLMLFYLLHTQERDATDPRDKIFAVLGLINRNPEAFGIQVDYRSPVGDVYRRAMRGLIETSGNLDVLGVCFPFKTRNVVGLPSWVADWSSMDEFASPMMNDSKGNRRTTHASKGCLAVPRWDESGHTLILEGHAIDLITRLSKVQHRIDDSDWNMDDIEDDDEQSIMQDFRDAGTILGRALEWVSSAVPNMAVYVEWEKFVKDLKPTNPDPKSSSPMAIYCQTLCTGTLAPGGLLETEGIFRAWLDTLSPVRKLKALKVDRAAATTFRSLAFLGYAKSTWKSYGEFPAYITHVTERRLGSSNKGYLCLLPKTTEVGDQLTLLKGGRVPVILRPRGGGTMEFVGEAYVHGIMNGEAFQEKGCSEIRIR</sequence>
<dbReference type="EMBL" id="JAULSR010000001">
    <property type="protein sequence ID" value="KAK0634577.1"/>
    <property type="molecule type" value="Genomic_DNA"/>
</dbReference>
<dbReference type="PANTHER" id="PTHR24148">
    <property type="entry name" value="ANKYRIN REPEAT DOMAIN-CONTAINING PROTEIN 39 HOMOLOG-RELATED"/>
    <property type="match status" value="1"/>
</dbReference>
<dbReference type="InterPro" id="IPR052895">
    <property type="entry name" value="HetReg/Transcr_Mod"/>
</dbReference>
<evidence type="ECO:0000259" key="1">
    <source>
        <dbReference type="Pfam" id="PF06985"/>
    </source>
</evidence>
<keyword evidence="3" id="KW-1185">Reference proteome</keyword>
<name>A0AA39XID3_9PEZI</name>
<proteinExistence type="predicted"/>
<evidence type="ECO:0000313" key="3">
    <source>
        <dbReference type="Proteomes" id="UP001174934"/>
    </source>
</evidence>
<dbReference type="AlphaFoldDB" id="A0AA39XID3"/>
<reference evidence="2" key="1">
    <citation type="submission" date="2023-06" db="EMBL/GenBank/DDBJ databases">
        <title>Genome-scale phylogeny and comparative genomics of the fungal order Sordariales.</title>
        <authorList>
            <consortium name="Lawrence Berkeley National Laboratory"/>
            <person name="Hensen N."/>
            <person name="Bonometti L."/>
            <person name="Westerberg I."/>
            <person name="Brannstrom I.O."/>
            <person name="Guillou S."/>
            <person name="Cros-Aarteil S."/>
            <person name="Calhoun S."/>
            <person name="Haridas S."/>
            <person name="Kuo A."/>
            <person name="Mondo S."/>
            <person name="Pangilinan J."/>
            <person name="Riley R."/>
            <person name="LaButti K."/>
            <person name="Andreopoulos B."/>
            <person name="Lipzen A."/>
            <person name="Chen C."/>
            <person name="Yanf M."/>
            <person name="Daum C."/>
            <person name="Ng V."/>
            <person name="Clum A."/>
            <person name="Steindorff A."/>
            <person name="Ohm R."/>
            <person name="Martin F."/>
            <person name="Silar P."/>
            <person name="Natvig D."/>
            <person name="Lalanne C."/>
            <person name="Gautier V."/>
            <person name="Ament-velasquez S.L."/>
            <person name="Kruys A."/>
            <person name="Hutchinson M.I."/>
            <person name="Powell A.J."/>
            <person name="Barry K."/>
            <person name="Miller A.N."/>
            <person name="Grigoriev I.V."/>
            <person name="Debuchy R."/>
            <person name="Gladieux P."/>
            <person name="Thoren M.H."/>
            <person name="Johannesson H."/>
        </authorList>
    </citation>
    <scope>NUCLEOTIDE SEQUENCE</scope>
    <source>
        <strain evidence="2">SMH3391-2</strain>
    </source>
</reference>
<evidence type="ECO:0000313" key="2">
    <source>
        <dbReference type="EMBL" id="KAK0634577.1"/>
    </source>
</evidence>
<dbReference type="Pfam" id="PF26639">
    <property type="entry name" value="Het-6_barrel"/>
    <property type="match status" value="1"/>
</dbReference>
<protein>
    <submittedName>
        <fullName evidence="2">Heterokaryon incompatibility protein-domain-containing protein</fullName>
    </submittedName>
</protein>
<dbReference type="Pfam" id="PF06985">
    <property type="entry name" value="HET"/>
    <property type="match status" value="1"/>
</dbReference>
<organism evidence="2 3">
    <name type="scientific">Bombardia bombarda</name>
    <dbReference type="NCBI Taxonomy" id="252184"/>
    <lineage>
        <taxon>Eukaryota</taxon>
        <taxon>Fungi</taxon>
        <taxon>Dikarya</taxon>
        <taxon>Ascomycota</taxon>
        <taxon>Pezizomycotina</taxon>
        <taxon>Sordariomycetes</taxon>
        <taxon>Sordariomycetidae</taxon>
        <taxon>Sordariales</taxon>
        <taxon>Lasiosphaeriaceae</taxon>
        <taxon>Bombardia</taxon>
    </lineage>
</organism>
<accession>A0AA39XID3</accession>